<dbReference type="Pfam" id="PF05758">
    <property type="entry name" value="Ycf1"/>
    <property type="match status" value="1"/>
</dbReference>
<comment type="caution">
    <text evidence="3">The sequence shown here is derived from an EMBL/GenBank/DDBJ whole genome shotgun (WGS) entry which is preliminary data.</text>
</comment>
<evidence type="ECO:0000313" key="4">
    <source>
        <dbReference type="Proteomes" id="UP001164929"/>
    </source>
</evidence>
<sequence>MCNPNIQYAFLNNLIFQLFNHFILPLSILVIIYMFQCNKILFVTNSFVKWLIGYILFIK</sequence>
<keyword evidence="2" id="KW-1133">Transmembrane helix</keyword>
<evidence type="ECO:0000256" key="1">
    <source>
        <dbReference type="ARBA" id="ARBA00004141"/>
    </source>
</evidence>
<proteinExistence type="predicted"/>
<dbReference type="GO" id="GO:0016020">
    <property type="term" value="C:membrane"/>
    <property type="evidence" value="ECO:0007669"/>
    <property type="project" value="UniProtKB-SubCell"/>
</dbReference>
<evidence type="ECO:0000313" key="3">
    <source>
        <dbReference type="EMBL" id="KAJ6979793.1"/>
    </source>
</evidence>
<keyword evidence="4" id="KW-1185">Reference proteome</keyword>
<dbReference type="Proteomes" id="UP001164929">
    <property type="component" value="Chromosome 11"/>
</dbReference>
<dbReference type="InterPro" id="IPR008896">
    <property type="entry name" value="TIC214"/>
</dbReference>
<feature type="transmembrane region" description="Helical" evidence="2">
    <location>
        <begin position="14"/>
        <end position="33"/>
    </location>
</feature>
<gene>
    <name evidence="3" type="ORF">NC653_027819</name>
</gene>
<dbReference type="AlphaFoldDB" id="A0AAD6Q7B7"/>
<accession>A0AAD6Q7B7</accession>
<evidence type="ECO:0000256" key="2">
    <source>
        <dbReference type="SAM" id="Phobius"/>
    </source>
</evidence>
<name>A0AAD6Q7B7_9ROSI</name>
<feature type="transmembrane region" description="Helical" evidence="2">
    <location>
        <begin position="40"/>
        <end position="58"/>
    </location>
</feature>
<keyword evidence="2" id="KW-0472">Membrane</keyword>
<protein>
    <submittedName>
        <fullName evidence="3">Uncharacterized protein</fullName>
    </submittedName>
</protein>
<dbReference type="EMBL" id="JAQIZT010000011">
    <property type="protein sequence ID" value="KAJ6979793.1"/>
    <property type="molecule type" value="Genomic_DNA"/>
</dbReference>
<keyword evidence="2" id="KW-0812">Transmembrane</keyword>
<organism evidence="3 4">
    <name type="scientific">Populus alba x Populus x berolinensis</name>
    <dbReference type="NCBI Taxonomy" id="444605"/>
    <lineage>
        <taxon>Eukaryota</taxon>
        <taxon>Viridiplantae</taxon>
        <taxon>Streptophyta</taxon>
        <taxon>Embryophyta</taxon>
        <taxon>Tracheophyta</taxon>
        <taxon>Spermatophyta</taxon>
        <taxon>Magnoliopsida</taxon>
        <taxon>eudicotyledons</taxon>
        <taxon>Gunneridae</taxon>
        <taxon>Pentapetalae</taxon>
        <taxon>rosids</taxon>
        <taxon>fabids</taxon>
        <taxon>Malpighiales</taxon>
        <taxon>Salicaceae</taxon>
        <taxon>Saliceae</taxon>
        <taxon>Populus</taxon>
    </lineage>
</organism>
<reference evidence="3" key="1">
    <citation type="journal article" date="2023" name="Mol. Ecol. Resour.">
        <title>Chromosome-level genome assembly of a triploid poplar Populus alba 'Berolinensis'.</title>
        <authorList>
            <person name="Chen S."/>
            <person name="Yu Y."/>
            <person name="Wang X."/>
            <person name="Wang S."/>
            <person name="Zhang T."/>
            <person name="Zhou Y."/>
            <person name="He R."/>
            <person name="Meng N."/>
            <person name="Wang Y."/>
            <person name="Liu W."/>
            <person name="Liu Z."/>
            <person name="Liu J."/>
            <person name="Guo Q."/>
            <person name="Huang H."/>
            <person name="Sederoff R.R."/>
            <person name="Wang G."/>
            <person name="Qu G."/>
            <person name="Chen S."/>
        </authorList>
    </citation>
    <scope>NUCLEOTIDE SEQUENCE</scope>
    <source>
        <strain evidence="3">SC-2020</strain>
    </source>
</reference>
<comment type="subcellular location">
    <subcellularLocation>
        <location evidence="1">Membrane</location>
        <topology evidence="1">Multi-pass membrane protein</topology>
    </subcellularLocation>
</comment>